<feature type="compositionally biased region" description="Polar residues" evidence="1">
    <location>
        <begin position="546"/>
        <end position="557"/>
    </location>
</feature>
<dbReference type="Pfam" id="PF24496">
    <property type="entry name" value="DUF7588"/>
    <property type="match status" value="1"/>
</dbReference>
<keyword evidence="4" id="KW-1185">Reference proteome</keyword>
<dbReference type="InterPro" id="IPR051596">
    <property type="entry name" value="Caulimoviridae_Movement"/>
</dbReference>
<protein>
    <recommendedName>
        <fullName evidence="2">DUF7588 domain-containing protein</fullName>
    </recommendedName>
</protein>
<evidence type="ECO:0000313" key="3">
    <source>
        <dbReference type="EMBL" id="RQO85968.1"/>
    </source>
</evidence>
<dbReference type="InParanoid" id="A0A3N7FWJ0"/>
<organism evidence="3 4">
    <name type="scientific">Populus trichocarpa</name>
    <name type="common">Western balsam poplar</name>
    <name type="synonym">Populus balsamifera subsp. trichocarpa</name>
    <dbReference type="NCBI Taxonomy" id="3694"/>
    <lineage>
        <taxon>Eukaryota</taxon>
        <taxon>Viridiplantae</taxon>
        <taxon>Streptophyta</taxon>
        <taxon>Embryophyta</taxon>
        <taxon>Tracheophyta</taxon>
        <taxon>Spermatophyta</taxon>
        <taxon>Magnoliopsida</taxon>
        <taxon>eudicotyledons</taxon>
        <taxon>Gunneridae</taxon>
        <taxon>Pentapetalae</taxon>
        <taxon>rosids</taxon>
        <taxon>fabids</taxon>
        <taxon>Malpighiales</taxon>
        <taxon>Salicaceae</taxon>
        <taxon>Saliceae</taxon>
        <taxon>Populus</taxon>
    </lineage>
</organism>
<gene>
    <name evidence="3" type="ORF">POPTR_001G401150</name>
</gene>
<accession>A0A3N7FWJ0</accession>
<dbReference type="PANTHER" id="PTHR47599">
    <property type="entry name" value="CELL-TO-CELL MOVEMENT PROTEIN"/>
    <property type="match status" value="1"/>
</dbReference>
<dbReference type="AlphaFoldDB" id="A0A3N7FWJ0"/>
<evidence type="ECO:0000256" key="1">
    <source>
        <dbReference type="SAM" id="MobiDB-lite"/>
    </source>
</evidence>
<dbReference type="EMBL" id="CM009290">
    <property type="protein sequence ID" value="RQO85968.1"/>
    <property type="molecule type" value="Genomic_DNA"/>
</dbReference>
<feature type="domain" description="DUF7588" evidence="2">
    <location>
        <begin position="388"/>
        <end position="452"/>
    </location>
</feature>
<dbReference type="PANTHER" id="PTHR47599:SF2">
    <property type="match status" value="1"/>
</dbReference>
<feature type="compositionally biased region" description="Low complexity" evidence="1">
    <location>
        <begin position="578"/>
        <end position="594"/>
    </location>
</feature>
<sequence>MDSVFHRTTSLSASSTSESSESRRIVQSEEITIEDFTKNIDDWKIPKISQTQIYQKSKYDIFKTDFTIKTEERDIQLTKPFETIQLLSQKSLQKHLARNYKYIHVGLVQVGIKPLTKEGLNTSILAVLRDARFQNFQDSLLSSIESSLCSGPVSFDCYPNITISLKDKNILQSMLLQIKTHNYDMLEGSIPVALIFKIHYKAMFSAFASKHKFQSKKGETLLLQTDLSRSNTVVPKAIQWKDISLPEDWILEGAAPPELPPPPQPNVQIKNITQYTDGKVKLSFHRHSTSSRFSEASSSSSTIDLGRISKIPSVINIPYHENLPRKSTSDIPSPSFQNADYTTSIPKPVYTNLEQPSPPTSPTFSAITENIQNELNVLTSEKHFVLDKTLFKKDFYSACNSTKRIWFFQNFLEHRSEIQKQFYNFIELHKIQILFFDWFELYYASEHHISYPFASIKHACSVTSRSKTPVWNLTSGPTVESEHPPLRNIQITHNNQTVEAAPYKLSTDDTLSNTKHIINQNNFTNTNLNTLGKQLTWLEKQIQRTATSSTGIKTSTDLKLKNPVLMPPKAKAKDKGKAPQTQPTKPESPKPSTKLMSSAILAAKPIKSWYEAVIEDEDTTKPPQVQTDAVQHWVDTISKSPELLLALQKVSQQASTDSVSPTGSISKSLSKPQGGILSSKPLLSLQQTSFPKTKSKYIFKNAFQNILTMEEGFYHENPSIAASKIFPPKWHYKPWNLAQPQSYYATILEITDFRSF</sequence>
<feature type="region of interest" description="Disordered" evidence="1">
    <location>
        <begin position="1"/>
        <end position="23"/>
    </location>
</feature>
<proteinExistence type="predicted"/>
<evidence type="ECO:0000259" key="2">
    <source>
        <dbReference type="Pfam" id="PF24496"/>
    </source>
</evidence>
<dbReference type="InterPro" id="IPR056010">
    <property type="entry name" value="DUF7588"/>
</dbReference>
<reference evidence="3 4" key="1">
    <citation type="journal article" date="2006" name="Science">
        <title>The genome of black cottonwood, Populus trichocarpa (Torr. &amp; Gray).</title>
        <authorList>
            <person name="Tuskan G.A."/>
            <person name="Difazio S."/>
            <person name="Jansson S."/>
            <person name="Bohlmann J."/>
            <person name="Grigoriev I."/>
            <person name="Hellsten U."/>
            <person name="Putnam N."/>
            <person name="Ralph S."/>
            <person name="Rombauts S."/>
            <person name="Salamov A."/>
            <person name="Schein J."/>
            <person name="Sterck L."/>
            <person name="Aerts A."/>
            <person name="Bhalerao R.R."/>
            <person name="Bhalerao R.P."/>
            <person name="Blaudez D."/>
            <person name="Boerjan W."/>
            <person name="Brun A."/>
            <person name="Brunner A."/>
            <person name="Busov V."/>
            <person name="Campbell M."/>
            <person name="Carlson J."/>
            <person name="Chalot M."/>
            <person name="Chapman J."/>
            <person name="Chen G.L."/>
            <person name="Cooper D."/>
            <person name="Coutinho P.M."/>
            <person name="Couturier J."/>
            <person name="Covert S."/>
            <person name="Cronk Q."/>
            <person name="Cunningham R."/>
            <person name="Davis J."/>
            <person name="Degroeve S."/>
            <person name="Dejardin A."/>
            <person name="Depamphilis C."/>
            <person name="Detter J."/>
            <person name="Dirks B."/>
            <person name="Dubchak I."/>
            <person name="Duplessis S."/>
            <person name="Ehlting J."/>
            <person name="Ellis B."/>
            <person name="Gendler K."/>
            <person name="Goodstein D."/>
            <person name="Gribskov M."/>
            <person name="Grimwood J."/>
            <person name="Groover A."/>
            <person name="Gunter L."/>
            <person name="Hamberger B."/>
            <person name="Heinze B."/>
            <person name="Helariutta Y."/>
            <person name="Henrissat B."/>
            <person name="Holligan D."/>
            <person name="Holt R."/>
            <person name="Huang W."/>
            <person name="Islam-Faridi N."/>
            <person name="Jones S."/>
            <person name="Jones-Rhoades M."/>
            <person name="Jorgensen R."/>
            <person name="Joshi C."/>
            <person name="Kangasjarvi J."/>
            <person name="Karlsson J."/>
            <person name="Kelleher C."/>
            <person name="Kirkpatrick R."/>
            <person name="Kirst M."/>
            <person name="Kohler A."/>
            <person name="Kalluri U."/>
            <person name="Larimer F."/>
            <person name="Leebens-Mack J."/>
            <person name="Leple J.C."/>
            <person name="Locascio P."/>
            <person name="Lou Y."/>
            <person name="Lucas S."/>
            <person name="Martin F."/>
            <person name="Montanini B."/>
            <person name="Napoli C."/>
            <person name="Nelson D.R."/>
            <person name="Nelson C."/>
            <person name="Nieminen K."/>
            <person name="Nilsson O."/>
            <person name="Pereda V."/>
            <person name="Peter G."/>
            <person name="Philippe R."/>
            <person name="Pilate G."/>
            <person name="Poliakov A."/>
            <person name="Razumovskaya J."/>
            <person name="Richardson P."/>
            <person name="Rinaldi C."/>
            <person name="Ritland K."/>
            <person name="Rouze P."/>
            <person name="Ryaboy D."/>
            <person name="Schmutz J."/>
            <person name="Schrader J."/>
            <person name="Segerman B."/>
            <person name="Shin H."/>
            <person name="Siddiqui A."/>
            <person name="Sterky F."/>
            <person name="Terry A."/>
            <person name="Tsai C.J."/>
            <person name="Uberbacher E."/>
            <person name="Unneberg P."/>
            <person name="Vahala J."/>
            <person name="Wall K."/>
            <person name="Wessler S."/>
            <person name="Yang G."/>
            <person name="Yin T."/>
            <person name="Douglas C."/>
            <person name="Marra M."/>
            <person name="Sandberg G."/>
            <person name="Van de Peer Y."/>
            <person name="Rokhsar D."/>
        </authorList>
    </citation>
    <scope>NUCLEOTIDE SEQUENCE [LARGE SCALE GENOMIC DNA]</scope>
    <source>
        <strain evidence="4">cv. Nisqually</strain>
    </source>
</reference>
<dbReference type="InterPro" id="IPR028919">
    <property type="entry name" value="Viral_movement"/>
</dbReference>
<feature type="compositionally biased region" description="Low complexity" evidence="1">
    <location>
        <begin position="7"/>
        <end position="19"/>
    </location>
</feature>
<name>A0A3N7FWJ0_POPTR</name>
<dbReference type="Proteomes" id="UP000006729">
    <property type="component" value="Chromosome 1"/>
</dbReference>
<evidence type="ECO:0000313" key="4">
    <source>
        <dbReference type="Proteomes" id="UP000006729"/>
    </source>
</evidence>
<feature type="region of interest" description="Disordered" evidence="1">
    <location>
        <begin position="546"/>
        <end position="595"/>
    </location>
</feature>
<dbReference type="Pfam" id="PF01107">
    <property type="entry name" value="MP"/>
    <property type="match status" value="1"/>
</dbReference>